<evidence type="ECO:0000313" key="3">
    <source>
        <dbReference type="Proteomes" id="UP000001312"/>
    </source>
</evidence>
<dbReference type="GeneID" id="5482357"/>
<dbReference type="EMBL" id="CH476642">
    <property type="protein sequence ID" value="EDN98075.1"/>
    <property type="molecule type" value="Genomic_DNA"/>
</dbReference>
<evidence type="ECO:0000256" key="1">
    <source>
        <dbReference type="SAM" id="MobiDB-lite"/>
    </source>
</evidence>
<protein>
    <submittedName>
        <fullName evidence="2">Uncharacterized protein</fullName>
    </submittedName>
</protein>
<feature type="region of interest" description="Disordered" evidence="1">
    <location>
        <begin position="21"/>
        <end position="42"/>
    </location>
</feature>
<gene>
    <name evidence="2" type="ORF">SS1G_12932</name>
</gene>
<accession>A7F5Q4</accession>
<dbReference type="InParanoid" id="A7F5Q4"/>
<feature type="compositionally biased region" description="Low complexity" evidence="1">
    <location>
        <begin position="22"/>
        <end position="42"/>
    </location>
</feature>
<keyword evidence="3" id="KW-1185">Reference proteome</keyword>
<organism evidence="2 3">
    <name type="scientific">Sclerotinia sclerotiorum (strain ATCC 18683 / 1980 / Ss-1)</name>
    <name type="common">White mold</name>
    <name type="synonym">Whetzelinia sclerotiorum</name>
    <dbReference type="NCBI Taxonomy" id="665079"/>
    <lineage>
        <taxon>Eukaryota</taxon>
        <taxon>Fungi</taxon>
        <taxon>Dikarya</taxon>
        <taxon>Ascomycota</taxon>
        <taxon>Pezizomycotina</taxon>
        <taxon>Leotiomycetes</taxon>
        <taxon>Helotiales</taxon>
        <taxon>Sclerotiniaceae</taxon>
        <taxon>Sclerotinia</taxon>
    </lineage>
</organism>
<reference evidence="3" key="1">
    <citation type="journal article" date="2011" name="PLoS Genet.">
        <title>Genomic analysis of the necrotrophic fungal pathogens Sclerotinia sclerotiorum and Botrytis cinerea.</title>
        <authorList>
            <person name="Amselem J."/>
            <person name="Cuomo C.A."/>
            <person name="van Kan J.A."/>
            <person name="Viaud M."/>
            <person name="Benito E.P."/>
            <person name="Couloux A."/>
            <person name="Coutinho P.M."/>
            <person name="de Vries R.P."/>
            <person name="Dyer P.S."/>
            <person name="Fillinger S."/>
            <person name="Fournier E."/>
            <person name="Gout L."/>
            <person name="Hahn M."/>
            <person name="Kohn L."/>
            <person name="Lapalu N."/>
            <person name="Plummer K.M."/>
            <person name="Pradier J.M."/>
            <person name="Quevillon E."/>
            <person name="Sharon A."/>
            <person name="Simon A."/>
            <person name="ten Have A."/>
            <person name="Tudzynski B."/>
            <person name="Tudzynski P."/>
            <person name="Wincker P."/>
            <person name="Andrew M."/>
            <person name="Anthouard V."/>
            <person name="Beever R.E."/>
            <person name="Beffa R."/>
            <person name="Benoit I."/>
            <person name="Bouzid O."/>
            <person name="Brault B."/>
            <person name="Chen Z."/>
            <person name="Choquer M."/>
            <person name="Collemare J."/>
            <person name="Cotton P."/>
            <person name="Danchin E.G."/>
            <person name="Da Silva C."/>
            <person name="Gautier A."/>
            <person name="Giraud C."/>
            <person name="Giraud T."/>
            <person name="Gonzalez C."/>
            <person name="Grossetete S."/>
            <person name="Guldener U."/>
            <person name="Henrissat B."/>
            <person name="Howlett B.J."/>
            <person name="Kodira C."/>
            <person name="Kretschmer M."/>
            <person name="Lappartient A."/>
            <person name="Leroch M."/>
            <person name="Levis C."/>
            <person name="Mauceli E."/>
            <person name="Neuveglise C."/>
            <person name="Oeser B."/>
            <person name="Pearson M."/>
            <person name="Poulain J."/>
            <person name="Poussereau N."/>
            <person name="Quesneville H."/>
            <person name="Rascle C."/>
            <person name="Schumacher J."/>
            <person name="Segurens B."/>
            <person name="Sexton A."/>
            <person name="Silva E."/>
            <person name="Sirven C."/>
            <person name="Soanes D.M."/>
            <person name="Talbot N.J."/>
            <person name="Templeton M."/>
            <person name="Yandava C."/>
            <person name="Yarden O."/>
            <person name="Zeng Q."/>
            <person name="Rollins J.A."/>
            <person name="Lebrun M.H."/>
            <person name="Dickman M."/>
        </authorList>
    </citation>
    <scope>NUCLEOTIDE SEQUENCE [LARGE SCALE GENOMIC DNA]</scope>
    <source>
        <strain evidence="3">ATCC 18683 / 1980 / Ss-1</strain>
    </source>
</reference>
<dbReference type="Proteomes" id="UP000001312">
    <property type="component" value="Unassembled WGS sequence"/>
</dbReference>
<dbReference type="AlphaFoldDB" id="A7F5Q4"/>
<name>A7F5Q4_SCLS1</name>
<dbReference type="InterPro" id="IPR018858">
    <property type="entry name" value="DUF2458"/>
</dbReference>
<dbReference type="Pfam" id="PF10454">
    <property type="entry name" value="DUF2458"/>
    <property type="match status" value="1"/>
</dbReference>
<evidence type="ECO:0000313" key="2">
    <source>
        <dbReference type="EMBL" id="EDN98075.1"/>
    </source>
</evidence>
<dbReference type="STRING" id="665079.A7F5Q4"/>
<proteinExistence type="predicted"/>
<dbReference type="RefSeq" id="XP_001586354.1">
    <property type="nucleotide sequence ID" value="XM_001586304.1"/>
</dbReference>
<dbReference type="KEGG" id="ssl:SS1G_12932"/>
<sequence length="206" mass="22452">MSSDNQTPDLASVMKILAGLTQARDQQQARGQQQTQPSTQIASAQIPEIKSHGLATQHQQQQQWPPYVTPPVVYPGQSQVVNNSKVVDPATIIDWSAGLRKAVGGATSSGASNTSPEELAQELETFDMKVYRAQTQMVREMNGKLRNLGVPFFGTKSELVRITGKAIATNGTGTNATEGEKAMIDEDELVELQRRMLNILEDLCND</sequence>